<dbReference type="AlphaFoldDB" id="A0A8K0EQ57"/>
<feature type="domain" description="Gamma-butyrobetaine hydroxylase-like N-terminal" evidence="11">
    <location>
        <begin position="86"/>
        <end position="164"/>
    </location>
</feature>
<protein>
    <submittedName>
        <fullName evidence="12">BBOX1 protein</fullName>
    </submittedName>
</protein>
<feature type="domain" description="TauD/TfdA-like" evidence="10">
    <location>
        <begin position="191"/>
        <end position="437"/>
    </location>
</feature>
<dbReference type="EMBL" id="OV696688">
    <property type="protein sequence ID" value="CAH1257537.1"/>
    <property type="molecule type" value="Genomic_DNA"/>
</dbReference>
<gene>
    <name evidence="12" type="primary">BBOX1</name>
    <name evidence="12" type="ORF">BLAG_LOCUS15411</name>
</gene>
<dbReference type="InterPro" id="IPR010376">
    <property type="entry name" value="GBBH-like_N"/>
</dbReference>
<accession>A0A8K0EQ57</accession>
<dbReference type="FunFam" id="3.30.2020.30:FF:000002">
    <property type="entry name" value="Putative gamma-butyrobetaine dioxygenase"/>
    <property type="match status" value="1"/>
</dbReference>
<keyword evidence="6" id="KW-0124">Carnitine biosynthesis</keyword>
<dbReference type="GO" id="GO:0008336">
    <property type="term" value="F:gamma-butyrobetaine dioxygenase activity"/>
    <property type="evidence" value="ECO:0007669"/>
    <property type="project" value="TreeGrafter"/>
</dbReference>
<comment type="similarity">
    <text evidence="4">Belongs to the gamma-BBH/TMLD family.</text>
</comment>
<evidence type="ECO:0000256" key="3">
    <source>
        <dbReference type="ARBA" id="ARBA00005022"/>
    </source>
</evidence>
<dbReference type="Pfam" id="PF06155">
    <property type="entry name" value="GBBH-like_N"/>
    <property type="match status" value="1"/>
</dbReference>
<keyword evidence="7" id="KW-0223">Dioxygenase</keyword>
<evidence type="ECO:0000256" key="5">
    <source>
        <dbReference type="ARBA" id="ARBA00022723"/>
    </source>
</evidence>
<dbReference type="Gene3D" id="3.60.130.10">
    <property type="entry name" value="Clavaminate synthase-like"/>
    <property type="match status" value="1"/>
</dbReference>
<dbReference type="Gene3D" id="3.30.2020.30">
    <property type="match status" value="1"/>
</dbReference>
<comment type="cofactor">
    <cofactor evidence="1">
        <name>Fe(2+)</name>
        <dbReference type="ChEBI" id="CHEBI:29033"/>
    </cofactor>
</comment>
<dbReference type="GO" id="GO:0046872">
    <property type="term" value="F:metal ion binding"/>
    <property type="evidence" value="ECO:0007669"/>
    <property type="project" value="UniProtKB-KW"/>
</dbReference>
<dbReference type="InterPro" id="IPR042098">
    <property type="entry name" value="TauD-like_sf"/>
</dbReference>
<reference evidence="12" key="1">
    <citation type="submission" date="2022-01" db="EMBL/GenBank/DDBJ databases">
        <authorList>
            <person name="Braso-Vives M."/>
        </authorList>
    </citation>
    <scope>NUCLEOTIDE SEQUENCE</scope>
</reference>
<dbReference type="PANTHER" id="PTHR10696">
    <property type="entry name" value="GAMMA-BUTYROBETAINE HYDROXYLASE-RELATED"/>
    <property type="match status" value="1"/>
</dbReference>
<evidence type="ECO:0000256" key="8">
    <source>
        <dbReference type="ARBA" id="ARBA00023002"/>
    </source>
</evidence>
<organism evidence="12 13">
    <name type="scientific">Branchiostoma lanceolatum</name>
    <name type="common">Common lancelet</name>
    <name type="synonym">Amphioxus lanceolatum</name>
    <dbReference type="NCBI Taxonomy" id="7740"/>
    <lineage>
        <taxon>Eukaryota</taxon>
        <taxon>Metazoa</taxon>
        <taxon>Chordata</taxon>
        <taxon>Cephalochordata</taxon>
        <taxon>Leptocardii</taxon>
        <taxon>Amphioxiformes</taxon>
        <taxon>Branchiostomatidae</taxon>
        <taxon>Branchiostoma</taxon>
    </lineage>
</organism>
<dbReference type="FunFam" id="3.60.130.10:FF:000001">
    <property type="entry name" value="Trimethyllysine dioxygenase, mitochondrial"/>
    <property type="match status" value="1"/>
</dbReference>
<evidence type="ECO:0000256" key="1">
    <source>
        <dbReference type="ARBA" id="ARBA00001954"/>
    </source>
</evidence>
<proteinExistence type="inferred from homology"/>
<dbReference type="UniPathway" id="UPA00118"/>
<name>A0A8K0EQ57_BRALA</name>
<comment type="cofactor">
    <cofactor evidence="2">
        <name>L-ascorbate</name>
        <dbReference type="ChEBI" id="CHEBI:38290"/>
    </cofactor>
</comment>
<sequence>MALLTRGVARIIASGQATKLVSITSMKSLSCGRGLPLTVSRMASSAVGCSGGKAEMCQPSHRWFSTPAAESVRTAPVIEKARLDSGGVVEVEWSSGGVSSFPYVWLRDNCQCPDCHSATTGFRCVMIKDIDPSIAPVMAEVVDGKSIQLEWPDGHRSEFDWQWLQDRSFTREAREQRREAKRRKLHLWGSEQLQKLQPVDFEALMTDEMALYEFFNTIDTTGLALTSNVPCEVGQQQRLAERIAYLRPTHYGLHESSVYSKPNTSNLAFTGQRLHCHTDMPQYSFPAGILLLHCVKEAEEGGENELIDGYRAAYQLKEIDPEAFRTLTTTPVSFAMHGKDYIRYDLEKTRPIISLNAEGEVERICYANQLRSGLMDVPVERVQPFYRAMRAWDDILYHPDNCILTKLNAGEMVVFDNWRLIHGRRGFQGGRHVQTAYMDWDEVRSFLGVVRRERNLKN</sequence>
<evidence type="ECO:0000256" key="7">
    <source>
        <dbReference type="ARBA" id="ARBA00022964"/>
    </source>
</evidence>
<evidence type="ECO:0000256" key="9">
    <source>
        <dbReference type="ARBA" id="ARBA00023004"/>
    </source>
</evidence>
<dbReference type="Proteomes" id="UP000838412">
    <property type="component" value="Chromosome 3"/>
</dbReference>
<evidence type="ECO:0000259" key="10">
    <source>
        <dbReference type="Pfam" id="PF02668"/>
    </source>
</evidence>
<dbReference type="InterPro" id="IPR038492">
    <property type="entry name" value="GBBH-like_N_sf"/>
</dbReference>
<evidence type="ECO:0000256" key="6">
    <source>
        <dbReference type="ARBA" id="ARBA00022873"/>
    </source>
</evidence>
<dbReference type="InterPro" id="IPR003819">
    <property type="entry name" value="TauD/TfdA-like"/>
</dbReference>
<dbReference type="InterPro" id="IPR050411">
    <property type="entry name" value="AlphaKG_dependent_hydroxylases"/>
</dbReference>
<evidence type="ECO:0000259" key="11">
    <source>
        <dbReference type="Pfam" id="PF06155"/>
    </source>
</evidence>
<keyword evidence="13" id="KW-1185">Reference proteome</keyword>
<comment type="pathway">
    <text evidence="3">Amine and polyamine biosynthesis; carnitine biosynthesis.</text>
</comment>
<keyword evidence="9" id="KW-0408">Iron</keyword>
<dbReference type="CDD" id="cd00250">
    <property type="entry name" value="CAS_like"/>
    <property type="match status" value="1"/>
</dbReference>
<keyword evidence="5" id="KW-0479">Metal-binding</keyword>
<dbReference type="PANTHER" id="PTHR10696:SF33">
    <property type="entry name" value="GAMMA-BUTYROBETAINE DIOXYGENASE"/>
    <property type="match status" value="1"/>
</dbReference>
<evidence type="ECO:0000256" key="2">
    <source>
        <dbReference type="ARBA" id="ARBA00001961"/>
    </source>
</evidence>
<dbReference type="GO" id="GO:0005739">
    <property type="term" value="C:mitochondrion"/>
    <property type="evidence" value="ECO:0007669"/>
    <property type="project" value="TreeGrafter"/>
</dbReference>
<evidence type="ECO:0000256" key="4">
    <source>
        <dbReference type="ARBA" id="ARBA00008654"/>
    </source>
</evidence>
<evidence type="ECO:0000313" key="13">
    <source>
        <dbReference type="Proteomes" id="UP000838412"/>
    </source>
</evidence>
<keyword evidence="8" id="KW-0560">Oxidoreductase</keyword>
<dbReference type="GO" id="GO:0045329">
    <property type="term" value="P:carnitine biosynthetic process"/>
    <property type="evidence" value="ECO:0007669"/>
    <property type="project" value="UniProtKB-UniPathway"/>
</dbReference>
<dbReference type="Pfam" id="PF02668">
    <property type="entry name" value="TauD"/>
    <property type="match status" value="1"/>
</dbReference>
<evidence type="ECO:0000313" key="12">
    <source>
        <dbReference type="EMBL" id="CAH1257537.1"/>
    </source>
</evidence>
<dbReference type="SUPFAM" id="SSF51197">
    <property type="entry name" value="Clavaminate synthase-like"/>
    <property type="match status" value="1"/>
</dbReference>
<dbReference type="OrthoDB" id="406634at2759"/>